<name>A0A316F4K4_9BURK</name>
<dbReference type="EMBL" id="QGGT01000001">
    <property type="protein sequence ID" value="PWK38439.1"/>
    <property type="molecule type" value="Genomic_DNA"/>
</dbReference>
<reference evidence="2 3" key="1">
    <citation type="submission" date="2018-05" db="EMBL/GenBank/DDBJ databases">
        <title>Genomic Encyclopedia of Type Strains, Phase IV (KMG-V): Genome sequencing to study the core and pangenomes of soil and plant-associated prokaryotes.</title>
        <authorList>
            <person name="Whitman W."/>
        </authorList>
    </citation>
    <scope>NUCLEOTIDE SEQUENCE [LARGE SCALE GENOMIC DNA]</scope>
    <source>
        <strain evidence="2 3">SLV-132</strain>
    </source>
</reference>
<dbReference type="Pfam" id="PF10686">
    <property type="entry name" value="YAcAr"/>
    <property type="match status" value="1"/>
</dbReference>
<protein>
    <submittedName>
        <fullName evidence="2">Uncharacterized protein DUF2493</fullName>
    </submittedName>
</protein>
<evidence type="ECO:0000313" key="3">
    <source>
        <dbReference type="Proteomes" id="UP000245754"/>
    </source>
</evidence>
<proteinExistence type="predicted"/>
<dbReference type="RefSeq" id="WP_181366116.1">
    <property type="nucleotide sequence ID" value="NZ_QGGT01000001.1"/>
</dbReference>
<keyword evidence="3" id="KW-1185">Reference proteome</keyword>
<dbReference type="Proteomes" id="UP000245754">
    <property type="component" value="Unassembled WGS sequence"/>
</dbReference>
<organism evidence="2 3">
    <name type="scientific">Cupriavidus plantarum</name>
    <dbReference type="NCBI Taxonomy" id="942865"/>
    <lineage>
        <taxon>Bacteria</taxon>
        <taxon>Pseudomonadati</taxon>
        <taxon>Pseudomonadota</taxon>
        <taxon>Betaproteobacteria</taxon>
        <taxon>Burkholderiales</taxon>
        <taxon>Burkholderiaceae</taxon>
        <taxon>Cupriavidus</taxon>
    </lineage>
</organism>
<evidence type="ECO:0000313" key="2">
    <source>
        <dbReference type="EMBL" id="PWK38439.1"/>
    </source>
</evidence>
<dbReference type="InterPro" id="IPR019627">
    <property type="entry name" value="YAcAr"/>
</dbReference>
<sequence length="74" mass="7958">MRLLVCGARDYNDQAPIRAVLDRVHQCRPVSVLIDGEARGADTIAEGWAISRGVPVLPFPADADYAAAGCRRGH</sequence>
<comment type="caution">
    <text evidence="2">The sequence shown here is derived from an EMBL/GenBank/DDBJ whole genome shotgun (WGS) entry which is preliminary data.</text>
</comment>
<accession>A0A316F4K4</accession>
<dbReference type="AlphaFoldDB" id="A0A316F4K4"/>
<evidence type="ECO:0000259" key="1">
    <source>
        <dbReference type="Pfam" id="PF10686"/>
    </source>
</evidence>
<gene>
    <name evidence="2" type="ORF">C7419_1012335</name>
</gene>
<feature type="domain" description="YspA cpYpsA-related SLOG" evidence="1">
    <location>
        <begin position="1"/>
        <end position="63"/>
    </location>
</feature>